<dbReference type="EMBL" id="CM056789">
    <property type="protein sequence ID" value="KAJ8718593.1"/>
    <property type="molecule type" value="Genomic_DNA"/>
</dbReference>
<reference evidence="1" key="1">
    <citation type="submission" date="2023-03" db="EMBL/GenBank/DDBJ databases">
        <title>Chromosome-level genomes of two armyworms, Mythimna separata and Mythimna loreyi, provide insights into the biosynthesis and reception of sex pheromones.</title>
        <authorList>
            <person name="Zhao H."/>
        </authorList>
    </citation>
    <scope>NUCLEOTIDE SEQUENCE</scope>
    <source>
        <strain evidence="1">BeijingLab</strain>
    </source>
</reference>
<proteinExistence type="predicted"/>
<organism evidence="1 2">
    <name type="scientific">Mythimna loreyi</name>
    <dbReference type="NCBI Taxonomy" id="667449"/>
    <lineage>
        <taxon>Eukaryota</taxon>
        <taxon>Metazoa</taxon>
        <taxon>Ecdysozoa</taxon>
        <taxon>Arthropoda</taxon>
        <taxon>Hexapoda</taxon>
        <taxon>Insecta</taxon>
        <taxon>Pterygota</taxon>
        <taxon>Neoptera</taxon>
        <taxon>Endopterygota</taxon>
        <taxon>Lepidoptera</taxon>
        <taxon>Glossata</taxon>
        <taxon>Ditrysia</taxon>
        <taxon>Noctuoidea</taxon>
        <taxon>Noctuidae</taxon>
        <taxon>Noctuinae</taxon>
        <taxon>Hadenini</taxon>
        <taxon>Mythimna</taxon>
    </lineage>
</organism>
<accession>A0ACC2QK08</accession>
<gene>
    <name evidence="1" type="ORF">PYW08_002830</name>
</gene>
<keyword evidence="2" id="KW-1185">Reference proteome</keyword>
<comment type="caution">
    <text evidence="1">The sequence shown here is derived from an EMBL/GenBank/DDBJ whole genome shotgun (WGS) entry which is preliminary data.</text>
</comment>
<protein>
    <submittedName>
        <fullName evidence="1">Uncharacterized protein</fullName>
    </submittedName>
</protein>
<dbReference type="Proteomes" id="UP001231649">
    <property type="component" value="Chromosome 13"/>
</dbReference>
<evidence type="ECO:0000313" key="2">
    <source>
        <dbReference type="Proteomes" id="UP001231649"/>
    </source>
</evidence>
<sequence length="578" mass="66700">MKRIQMCNKVDATNSSLNYVNRKHPLSNAVSPEILVGQIWLQDEVTPVEIIELNTSDEIDPSANESLGNRLSHAWSFTNNEKLQQIEDSYRINKKARERRRLNHENQFRTTNTATNTNNRYLNNNFYPDIVENQFIDDRQLINHQVNCFTMLNKNFTNSDSSSEADIEVLNSDDLPMDNNWEASKHSYEEEIITYDPELDKETRTVWIYSFKNKHLLDDYELTDAVTRDMSFSSTSSSTEGYDEKVRDKSTNMRRLGSPIPPTYIPRLNLTLGPTLSTVSEVSEPNKQTSPSLSHKSPRPRFQKHKNSWVMAETEKLDTSRSGRKIEKSTNVVNWMGLSPREKRRSSKQQSDKWVGELLKLETLPIKESNQQQTEDDSGQDNNLRLKVDVDVHVNEKTPEKRSVGTPNSANTIMKPNTDKICSIDLLKRPPLDVQSDELDRGDHTPFAQTQQVLCFSGPSHIYETIDFNDHVHMRVIGKLTVIEERAIEVDPVRWEREQNIEVETANYDYLTDQLKIAKKDPDQTWLKNNAPLLVPSSWQDYAAAAEPPLTIEMSNPNVATSRTPWYKRFFKTLNCFK</sequence>
<evidence type="ECO:0000313" key="1">
    <source>
        <dbReference type="EMBL" id="KAJ8718593.1"/>
    </source>
</evidence>
<name>A0ACC2QK08_9NEOP</name>